<dbReference type="RefSeq" id="WP_231901903.1">
    <property type="nucleotide sequence ID" value="NZ_AP017372.2"/>
</dbReference>
<dbReference type="SMART" id="SM00852">
    <property type="entry name" value="MoCF_biosynth"/>
    <property type="match status" value="1"/>
</dbReference>
<dbReference type="CDD" id="cd00885">
    <property type="entry name" value="cinA"/>
    <property type="match status" value="1"/>
</dbReference>
<dbReference type="EMBL" id="AP017372">
    <property type="protein sequence ID" value="BAU58214.1"/>
    <property type="molecule type" value="Genomic_DNA"/>
</dbReference>
<dbReference type="Gene3D" id="3.40.980.10">
    <property type="entry name" value="MoaB/Mog-like domain"/>
    <property type="match status" value="1"/>
</dbReference>
<gene>
    <name evidence="2" type="ORF">HH1059_15080</name>
</gene>
<keyword evidence="3" id="KW-1185">Reference proteome</keyword>
<sequence length="251" mass="27684">MGLTGVRIGALIIGDELLTGRRQDQHLPALIEILAKRGLELAWVRILGDDPALLTQTLQQTFATDDIVLSFGGIGATPDDRTRQCCAKALAVPLQRHIDAQQAMQHHFGDRADEQRLRMVDFPQGAAMIPNPVNKVAGFSIKDHHFVPGFPSMAWPMIEWVMDTYYVHIQQPGHVEQRTMRVIGAREGDLIPLLERLQGAYPQLRISCLPSASAQGCGFEVELGVSGPNPLVAQAFAQLTDMLAENGYNWE</sequence>
<evidence type="ECO:0000313" key="3">
    <source>
        <dbReference type="Proteomes" id="UP000218890"/>
    </source>
</evidence>
<proteinExistence type="predicted"/>
<dbReference type="InterPro" id="IPR036425">
    <property type="entry name" value="MoaB/Mog-like_dom_sf"/>
</dbReference>
<name>A0A0X8XA03_HALHR</name>
<evidence type="ECO:0000259" key="1">
    <source>
        <dbReference type="SMART" id="SM00852"/>
    </source>
</evidence>
<organism evidence="2 3">
    <name type="scientific">Halorhodospira halochloris</name>
    <name type="common">Ectothiorhodospira halochloris</name>
    <dbReference type="NCBI Taxonomy" id="1052"/>
    <lineage>
        <taxon>Bacteria</taxon>
        <taxon>Pseudomonadati</taxon>
        <taxon>Pseudomonadota</taxon>
        <taxon>Gammaproteobacteria</taxon>
        <taxon>Chromatiales</taxon>
        <taxon>Ectothiorhodospiraceae</taxon>
        <taxon>Halorhodospira</taxon>
    </lineage>
</organism>
<feature type="domain" description="MoaB/Mog" evidence="1">
    <location>
        <begin position="9"/>
        <end position="169"/>
    </location>
</feature>
<dbReference type="PANTHER" id="PTHR13939">
    <property type="entry name" value="NICOTINAMIDE-NUCLEOTIDE AMIDOHYDROLASE PNCC"/>
    <property type="match status" value="1"/>
</dbReference>
<dbReference type="AlphaFoldDB" id="A0A0X8XA03"/>
<reference evidence="2" key="1">
    <citation type="submission" date="2016-02" db="EMBL/GenBank/DDBJ databases">
        <title>Halorhodospira halochloris DSM-1059 complete genome, version 2.</title>
        <authorList>
            <person name="Tsukatani Y."/>
        </authorList>
    </citation>
    <scope>NUCLEOTIDE SEQUENCE</scope>
    <source>
        <strain evidence="2">DSM 1059</strain>
    </source>
</reference>
<dbReference type="SUPFAM" id="SSF53218">
    <property type="entry name" value="Molybdenum cofactor biosynthesis proteins"/>
    <property type="match status" value="1"/>
</dbReference>
<dbReference type="Pfam" id="PF00994">
    <property type="entry name" value="MoCF_biosynth"/>
    <property type="match status" value="1"/>
</dbReference>
<dbReference type="KEGG" id="hhk:HH1059_15080"/>
<accession>A0A0X8XA03</accession>
<dbReference type="PANTHER" id="PTHR13939:SF0">
    <property type="entry name" value="NMN AMIDOHYDROLASE-LIKE PROTEIN YFAY"/>
    <property type="match status" value="1"/>
</dbReference>
<dbReference type="InterPro" id="IPR050101">
    <property type="entry name" value="CinA"/>
</dbReference>
<evidence type="ECO:0000313" key="2">
    <source>
        <dbReference type="EMBL" id="BAU58214.1"/>
    </source>
</evidence>
<dbReference type="Proteomes" id="UP000218890">
    <property type="component" value="Chromosome"/>
</dbReference>
<dbReference type="InterPro" id="IPR001453">
    <property type="entry name" value="MoaB/Mog_dom"/>
</dbReference>
<protein>
    <recommendedName>
        <fullName evidence="1">MoaB/Mog domain-containing protein</fullName>
    </recommendedName>
</protein>